<keyword evidence="7" id="KW-0282">Flagellum</keyword>
<keyword evidence="7" id="KW-0966">Cell projection</keyword>
<evidence type="ECO:0000256" key="1">
    <source>
        <dbReference type="ARBA" id="ARBA00010577"/>
    </source>
</evidence>
<evidence type="ECO:0000256" key="3">
    <source>
        <dbReference type="ARBA" id="ARBA00022795"/>
    </source>
</evidence>
<reference evidence="7 8" key="1">
    <citation type="journal article" date="2014" name="Int. J. Syst. Evol. Microbiol.">
        <title>Complete genome sequence of Corynebacterium casei LMG S-19264T (=DSM 44701T), isolated from a smear-ripened cheese.</title>
        <authorList>
            <consortium name="US DOE Joint Genome Institute (JGI-PGF)"/>
            <person name="Walter F."/>
            <person name="Albersmeier A."/>
            <person name="Kalinowski J."/>
            <person name="Ruckert C."/>
        </authorList>
    </citation>
    <scope>NUCLEOTIDE SEQUENCE [LARGE SCALE GENOMIC DNA]</scope>
    <source>
        <strain evidence="7 8">CGMCC 1.16330</strain>
    </source>
</reference>
<gene>
    <name evidence="7" type="primary">flgD</name>
    <name evidence="7" type="ORF">GCM10010964_17260</name>
</gene>
<evidence type="ECO:0000256" key="2">
    <source>
        <dbReference type="ARBA" id="ARBA00016013"/>
    </source>
</evidence>
<dbReference type="GO" id="GO:0044781">
    <property type="term" value="P:bacterial-type flagellum organization"/>
    <property type="evidence" value="ECO:0007669"/>
    <property type="project" value="UniProtKB-UniRule"/>
</dbReference>
<dbReference type="Pfam" id="PF13860">
    <property type="entry name" value="FlgD_ig"/>
    <property type="match status" value="1"/>
</dbReference>
<accession>A0A8J2ZAG9</accession>
<dbReference type="Pfam" id="PF03963">
    <property type="entry name" value="FlgD"/>
    <property type="match status" value="1"/>
</dbReference>
<protein>
    <recommendedName>
        <fullName evidence="2 5">Basal-body rod modification protein FlgD</fullName>
    </recommendedName>
</protein>
<feature type="domain" description="FlgD/Vpr Ig-like" evidence="6">
    <location>
        <begin position="114"/>
        <end position="178"/>
    </location>
</feature>
<keyword evidence="3 5" id="KW-1005">Bacterial flagellum biogenesis</keyword>
<proteinExistence type="inferred from homology"/>
<organism evidence="7 8">
    <name type="scientific">Caldovatus sediminis</name>
    <dbReference type="NCBI Taxonomy" id="2041189"/>
    <lineage>
        <taxon>Bacteria</taxon>
        <taxon>Pseudomonadati</taxon>
        <taxon>Pseudomonadota</taxon>
        <taxon>Alphaproteobacteria</taxon>
        <taxon>Acetobacterales</taxon>
        <taxon>Roseomonadaceae</taxon>
        <taxon>Caldovatus</taxon>
    </lineage>
</organism>
<evidence type="ECO:0000256" key="4">
    <source>
        <dbReference type="ARBA" id="ARBA00024746"/>
    </source>
</evidence>
<comment type="function">
    <text evidence="4 5">Required for flagellar hook formation. May act as a scaffolding protein.</text>
</comment>
<keyword evidence="8" id="KW-1185">Reference proteome</keyword>
<keyword evidence="7" id="KW-0969">Cilium</keyword>
<evidence type="ECO:0000259" key="6">
    <source>
        <dbReference type="Pfam" id="PF13860"/>
    </source>
</evidence>
<dbReference type="Gene3D" id="2.60.40.4070">
    <property type="match status" value="1"/>
</dbReference>
<evidence type="ECO:0000256" key="5">
    <source>
        <dbReference type="RuleBase" id="RU362076"/>
    </source>
</evidence>
<comment type="caution">
    <text evidence="7">The sequence shown here is derived from an EMBL/GenBank/DDBJ whole genome shotgun (WGS) entry which is preliminary data.</text>
</comment>
<dbReference type="InterPro" id="IPR005648">
    <property type="entry name" value="FlgD"/>
</dbReference>
<dbReference type="Gene3D" id="2.30.30.910">
    <property type="match status" value="1"/>
</dbReference>
<evidence type="ECO:0000313" key="7">
    <source>
        <dbReference type="EMBL" id="GGG29898.1"/>
    </source>
</evidence>
<dbReference type="AlphaFoldDB" id="A0A8J2ZAG9"/>
<name>A0A8J2ZAG9_9PROT</name>
<dbReference type="EMBL" id="BMKS01000004">
    <property type="protein sequence ID" value="GGG29898.1"/>
    <property type="molecule type" value="Genomic_DNA"/>
</dbReference>
<comment type="similarity">
    <text evidence="1 5">Belongs to the FlgD family.</text>
</comment>
<dbReference type="InterPro" id="IPR025965">
    <property type="entry name" value="FlgD/Vpr_Ig-like"/>
</dbReference>
<dbReference type="Proteomes" id="UP000597507">
    <property type="component" value="Unassembled WGS sequence"/>
</dbReference>
<sequence>MPTIQNTPSIASATAAANTGRGRTGATLGDFNVFLSLLTTQLRNQNPTEPMDTNRMTQELAMFASVEQQTLMNEQLERLVALQQAAQLTAAAPLMGRVVEVESDHLALQEGIAVLRLPPAGAAAEARITITDAAGRVLREQRLPLAVGQRSVWSWDGRDAQGRLLPDGAYQVRVEGATPEGQTLGLLPFTVLGVATAAERQQDGVLRLMLGPLAVGFEKVRGIGDTLG</sequence>
<dbReference type="RefSeq" id="WP_188899609.1">
    <property type="nucleotide sequence ID" value="NZ_BMKS01000004.1"/>
</dbReference>
<evidence type="ECO:0000313" key="8">
    <source>
        <dbReference type="Proteomes" id="UP000597507"/>
    </source>
</evidence>